<dbReference type="GO" id="GO:0005829">
    <property type="term" value="C:cytosol"/>
    <property type="evidence" value="ECO:0007669"/>
    <property type="project" value="TreeGrafter"/>
</dbReference>
<dbReference type="GO" id="GO:0016052">
    <property type="term" value="P:carbohydrate catabolic process"/>
    <property type="evidence" value="ECO:0007669"/>
    <property type="project" value="TreeGrafter"/>
</dbReference>
<dbReference type="PANTHER" id="PTHR10353">
    <property type="entry name" value="GLYCOSYL HYDROLASE"/>
    <property type="match status" value="1"/>
</dbReference>
<name>A0A6J4NCI0_9ACTN</name>
<dbReference type="SUPFAM" id="SSF51445">
    <property type="entry name" value="(Trans)glycosidases"/>
    <property type="match status" value="1"/>
</dbReference>
<evidence type="ECO:0000256" key="2">
    <source>
        <dbReference type="ARBA" id="ARBA00022801"/>
    </source>
</evidence>
<dbReference type="EC" id="3.2.1.21" evidence="5"/>
<gene>
    <name evidence="5" type="ORF">AVDCRST_MAG75-797</name>
</gene>
<dbReference type="Gene3D" id="3.20.20.80">
    <property type="entry name" value="Glycosidases"/>
    <property type="match status" value="1"/>
</dbReference>
<evidence type="ECO:0000256" key="3">
    <source>
        <dbReference type="ARBA" id="ARBA00023295"/>
    </source>
</evidence>
<protein>
    <submittedName>
        <fullName evidence="5">GH1</fullName>
        <ecNumber evidence="5">3.2.1.21</ecNumber>
    </submittedName>
</protein>
<evidence type="ECO:0000313" key="5">
    <source>
        <dbReference type="EMBL" id="CAA9378989.1"/>
    </source>
</evidence>
<dbReference type="GO" id="GO:0008422">
    <property type="term" value="F:beta-glucosidase activity"/>
    <property type="evidence" value="ECO:0007669"/>
    <property type="project" value="UniProtKB-EC"/>
</dbReference>
<proteinExistence type="inferred from homology"/>
<accession>A0A6J4NCI0</accession>
<keyword evidence="3 5" id="KW-0326">Glycosidase</keyword>
<dbReference type="AlphaFoldDB" id="A0A6J4NCI0"/>
<evidence type="ECO:0000256" key="4">
    <source>
        <dbReference type="RuleBase" id="RU003690"/>
    </source>
</evidence>
<dbReference type="InterPro" id="IPR001360">
    <property type="entry name" value="Glyco_hydro_1"/>
</dbReference>
<evidence type="ECO:0000256" key="1">
    <source>
        <dbReference type="ARBA" id="ARBA00010838"/>
    </source>
</evidence>
<keyword evidence="2 5" id="KW-0378">Hydrolase</keyword>
<sequence>MPPFEAGIDVRGYYVWSLLDNFEWAAGYRPTFGIVAVNRTTFEGTVKPSAEMLGHIARTNELNG</sequence>
<dbReference type="PRINTS" id="PR00131">
    <property type="entry name" value="GLHYDRLASE1"/>
</dbReference>
<organism evidence="5">
    <name type="scientific">uncultured Propionibacteriaceae bacterium</name>
    <dbReference type="NCBI Taxonomy" id="257457"/>
    <lineage>
        <taxon>Bacteria</taxon>
        <taxon>Bacillati</taxon>
        <taxon>Actinomycetota</taxon>
        <taxon>Actinomycetes</taxon>
        <taxon>Propionibacteriales</taxon>
        <taxon>Propionibacteriaceae</taxon>
        <taxon>environmental samples</taxon>
    </lineage>
</organism>
<comment type="similarity">
    <text evidence="1 4">Belongs to the glycosyl hydrolase 1 family.</text>
</comment>
<dbReference type="InterPro" id="IPR017853">
    <property type="entry name" value="GH"/>
</dbReference>
<dbReference type="PANTHER" id="PTHR10353:SF36">
    <property type="entry name" value="LP05116P"/>
    <property type="match status" value="1"/>
</dbReference>
<dbReference type="EMBL" id="CADCUO010000048">
    <property type="protein sequence ID" value="CAA9378989.1"/>
    <property type="molecule type" value="Genomic_DNA"/>
</dbReference>
<reference evidence="5" key="1">
    <citation type="submission" date="2020-02" db="EMBL/GenBank/DDBJ databases">
        <authorList>
            <person name="Meier V. D."/>
        </authorList>
    </citation>
    <scope>NUCLEOTIDE SEQUENCE</scope>
    <source>
        <strain evidence="5">AVDCRST_MAG75</strain>
    </source>
</reference>
<dbReference type="Pfam" id="PF00232">
    <property type="entry name" value="Glyco_hydro_1"/>
    <property type="match status" value="1"/>
</dbReference>